<sequence length="348" mass="38665">MVHKALVQGLRLGSKFEPGILIFSRGVFLNPPIGYANEVVPSKMYVPTITVSGANGELAGVDLLVGGFYNDNSTGLKPIGTVQRYDDAKTGSTTFTITPYTALRFGLVTSGQGRVVSGVAFALSTNQTLPYFPRVGVVSSNTATINETIYLTSLDFNRHARIGIAQEITQDLQGRTWTAYTSQTQALSLLYFTNFQYAGLLLPLNDPSNGDDEWITQKTTMKPTYTWLDLLSSMSGTLPLVTGVYYVLFGVGRVQPWGIFQAYILRQQVLSQVDEPVLTIPAYKKIGSKIYTDDQRPHDEKNQVAIQMPMPFDSDVQTIEARIAQLEAFQQRMEIFYLNHQLFESKKL</sequence>
<reference evidence="1 2" key="1">
    <citation type="submission" date="2016-07" db="EMBL/GenBank/DDBJ databases">
        <title>Pervasive Adenine N6-methylation of Active Genes in Fungi.</title>
        <authorList>
            <consortium name="DOE Joint Genome Institute"/>
            <person name="Mondo S.J."/>
            <person name="Dannebaum R.O."/>
            <person name="Kuo R.C."/>
            <person name="Labutti K."/>
            <person name="Haridas S."/>
            <person name="Kuo A."/>
            <person name="Salamov A."/>
            <person name="Ahrendt S.R."/>
            <person name="Lipzen A."/>
            <person name="Sullivan W."/>
            <person name="Andreopoulos W.B."/>
            <person name="Clum A."/>
            <person name="Lindquist E."/>
            <person name="Daum C."/>
            <person name="Ramamoorthy G.K."/>
            <person name="Gryganskyi A."/>
            <person name="Culley D."/>
            <person name="Magnuson J.K."/>
            <person name="James T.Y."/>
            <person name="O'Malley M.A."/>
            <person name="Stajich J.E."/>
            <person name="Spatafora J.W."/>
            <person name="Visel A."/>
            <person name="Grigoriev I.V."/>
        </authorList>
    </citation>
    <scope>NUCLEOTIDE SEQUENCE [LARGE SCALE GENOMIC DNA]</scope>
    <source>
        <strain evidence="1 2">CBS 931.73</strain>
    </source>
</reference>
<name>A0A1Y1YL30_9FUNG</name>
<dbReference type="Proteomes" id="UP000193498">
    <property type="component" value="Unassembled WGS sequence"/>
</dbReference>
<dbReference type="AlphaFoldDB" id="A0A1Y1YL30"/>
<evidence type="ECO:0000313" key="2">
    <source>
        <dbReference type="Proteomes" id="UP000193498"/>
    </source>
</evidence>
<keyword evidence="2" id="KW-1185">Reference proteome</keyword>
<accession>A0A1Y1YL30</accession>
<protein>
    <submittedName>
        <fullName evidence="1">Uncharacterized protein</fullName>
    </submittedName>
</protein>
<dbReference type="EMBL" id="MCFE01000109">
    <property type="protein sequence ID" value="ORX98695.1"/>
    <property type="molecule type" value="Genomic_DNA"/>
</dbReference>
<dbReference type="OrthoDB" id="2403806at2759"/>
<evidence type="ECO:0000313" key="1">
    <source>
        <dbReference type="EMBL" id="ORX98695.1"/>
    </source>
</evidence>
<comment type="caution">
    <text evidence="1">The sequence shown here is derived from an EMBL/GenBank/DDBJ whole genome shotgun (WGS) entry which is preliminary data.</text>
</comment>
<organism evidence="1 2">
    <name type="scientific">Basidiobolus meristosporus CBS 931.73</name>
    <dbReference type="NCBI Taxonomy" id="1314790"/>
    <lineage>
        <taxon>Eukaryota</taxon>
        <taxon>Fungi</taxon>
        <taxon>Fungi incertae sedis</taxon>
        <taxon>Zoopagomycota</taxon>
        <taxon>Entomophthoromycotina</taxon>
        <taxon>Basidiobolomycetes</taxon>
        <taxon>Basidiobolales</taxon>
        <taxon>Basidiobolaceae</taxon>
        <taxon>Basidiobolus</taxon>
    </lineage>
</organism>
<gene>
    <name evidence="1" type="ORF">K493DRAFT_406489</name>
</gene>
<dbReference type="InParanoid" id="A0A1Y1YL30"/>
<proteinExistence type="predicted"/>